<proteinExistence type="predicted"/>
<protein>
    <submittedName>
        <fullName evidence="1">Uncharacterized protein</fullName>
    </submittedName>
</protein>
<accession>A0ABQ7K5B6</accession>
<gene>
    <name evidence="1" type="ORF">BGZ96_005665</name>
</gene>
<evidence type="ECO:0000313" key="2">
    <source>
        <dbReference type="Proteomes" id="UP001194696"/>
    </source>
</evidence>
<evidence type="ECO:0000313" key="1">
    <source>
        <dbReference type="EMBL" id="KAG0290861.1"/>
    </source>
</evidence>
<dbReference type="Proteomes" id="UP001194696">
    <property type="component" value="Unassembled WGS sequence"/>
</dbReference>
<comment type="caution">
    <text evidence="1">The sequence shown here is derived from an EMBL/GenBank/DDBJ whole genome shotgun (WGS) entry which is preliminary data.</text>
</comment>
<dbReference type="EMBL" id="JAAAIM010000269">
    <property type="protein sequence ID" value="KAG0290861.1"/>
    <property type="molecule type" value="Genomic_DNA"/>
</dbReference>
<keyword evidence="2" id="KW-1185">Reference proteome</keyword>
<reference evidence="1 2" key="1">
    <citation type="journal article" date="2020" name="Fungal Divers.">
        <title>Resolving the Mortierellaceae phylogeny through synthesis of multi-gene phylogenetics and phylogenomics.</title>
        <authorList>
            <person name="Vandepol N."/>
            <person name="Liber J."/>
            <person name="Desiro A."/>
            <person name="Na H."/>
            <person name="Kennedy M."/>
            <person name="Barry K."/>
            <person name="Grigoriev I.V."/>
            <person name="Miller A.N."/>
            <person name="O'Donnell K."/>
            <person name="Stajich J.E."/>
            <person name="Bonito G."/>
        </authorList>
    </citation>
    <scope>NUCLEOTIDE SEQUENCE [LARGE SCALE GENOMIC DNA]</scope>
    <source>
        <strain evidence="1 2">AD045</strain>
    </source>
</reference>
<organism evidence="1 2">
    <name type="scientific">Linnemannia gamsii</name>
    <dbReference type="NCBI Taxonomy" id="64522"/>
    <lineage>
        <taxon>Eukaryota</taxon>
        <taxon>Fungi</taxon>
        <taxon>Fungi incertae sedis</taxon>
        <taxon>Mucoromycota</taxon>
        <taxon>Mortierellomycotina</taxon>
        <taxon>Mortierellomycetes</taxon>
        <taxon>Mortierellales</taxon>
        <taxon>Mortierellaceae</taxon>
        <taxon>Linnemannia</taxon>
    </lineage>
</organism>
<name>A0ABQ7K5B6_9FUNG</name>
<sequence>MSQCPALAPSATPVYTLQFPVQPFARVRSNPNTSDTCKVEPPLSPLVQPESMSRKLLSPIAVSSAASILRDRLISVFSAKSPSSSSSSLLFCMGPSDVENETIILDLARVAAGSDGAQEMVSVVEEKEEEIKMEDEHDDEEETRGVWKILLFCSILVMAYNESDEVQIHL</sequence>